<dbReference type="PANTHER" id="PTHR23001:SF3">
    <property type="entry name" value="EUKARYOTIC TRANSLATION INITIATION FACTOR 2 SUBUNIT 2"/>
    <property type="match status" value="1"/>
</dbReference>
<gene>
    <name evidence="8" type="primary">EIF2S2</name>
    <name evidence="8" type="synonym">LOC115151127</name>
</gene>
<feature type="compositionally biased region" description="Acidic residues" evidence="6">
    <location>
        <begin position="148"/>
        <end position="158"/>
    </location>
</feature>
<dbReference type="FunFam" id="3.30.30.170:FF:000001">
    <property type="entry name" value="Eukaryotic translation initiation factor 2 subunit"/>
    <property type="match status" value="1"/>
</dbReference>
<dbReference type="GO" id="GO:0003729">
    <property type="term" value="F:mRNA binding"/>
    <property type="evidence" value="ECO:0007669"/>
    <property type="project" value="TreeGrafter"/>
</dbReference>
<dbReference type="Gene3D" id="3.30.30.170">
    <property type="match status" value="1"/>
</dbReference>
<dbReference type="InterPro" id="IPR002735">
    <property type="entry name" value="Transl_init_fac_IF2/IF5_dom"/>
</dbReference>
<comment type="similarity">
    <text evidence="1">Belongs to the eIF-2-beta/eIF-5 family.</text>
</comment>
<evidence type="ECO:0000259" key="7">
    <source>
        <dbReference type="SMART" id="SM00653"/>
    </source>
</evidence>
<keyword evidence="3" id="KW-0648">Protein biosynthesis</keyword>
<evidence type="ECO:0000256" key="4">
    <source>
        <dbReference type="ARBA" id="ARBA00040874"/>
    </source>
</evidence>
<feature type="compositionally biased region" description="Basic and acidic residues" evidence="6">
    <location>
        <begin position="42"/>
        <end position="53"/>
    </location>
</feature>
<evidence type="ECO:0000256" key="6">
    <source>
        <dbReference type="SAM" id="MobiDB-lite"/>
    </source>
</evidence>
<evidence type="ECO:0000256" key="3">
    <source>
        <dbReference type="ARBA" id="ARBA00022917"/>
    </source>
</evidence>
<evidence type="ECO:0000256" key="2">
    <source>
        <dbReference type="ARBA" id="ARBA00022540"/>
    </source>
</evidence>
<evidence type="ECO:0000256" key="1">
    <source>
        <dbReference type="ARBA" id="ARBA00010397"/>
    </source>
</evidence>
<dbReference type="Ensembl" id="ENSSTUT00000103524.1">
    <property type="protein sequence ID" value="ENSSTUP00000096385.1"/>
    <property type="gene ID" value="ENSSTUG00000043377.1"/>
</dbReference>
<dbReference type="GeneTree" id="ENSGT00390000001804"/>
<evidence type="ECO:0000256" key="5">
    <source>
        <dbReference type="ARBA" id="ARBA00042452"/>
    </source>
</evidence>
<dbReference type="GO" id="GO:0003743">
    <property type="term" value="F:translation initiation factor activity"/>
    <property type="evidence" value="ECO:0007669"/>
    <property type="project" value="UniProtKB-KW"/>
</dbReference>
<sequence>MSGDDEMIFDPNMSKKKKKKKKPFMLDEEGGDGASEDAPQPEAKEVEVDGGEDREVDFDEDDGRRKGEEVAGPSEISDDLDDLNFFNQKKKKKKKPKTFDNDVEEGIKELKIETEPSETNGEGDLMLELGKKKRKAKAVNFDMDDDMEIKDDAQEDDDGKNTDDITFSSTQLGPAWAGSERDYTYDELLNRVFQIMREKNPDMVAGEKRKFVMKPPQVVRVGTKKSSFVNFTDICKLLHRQPKHLLAFLLAELGTSGSIDGTNQLIIKGRFQQKQIENVLRRYIKEYVTCHTCRSPDTILQKDTRLYFLQCETCHSRCSVASIKAGFQAVTGKRAQLRAKAN</sequence>
<reference evidence="8" key="1">
    <citation type="submission" date="2025-08" db="UniProtKB">
        <authorList>
            <consortium name="Ensembl"/>
        </authorList>
    </citation>
    <scope>IDENTIFICATION</scope>
</reference>
<dbReference type="KEGG" id="stru:115151127"/>
<evidence type="ECO:0000313" key="8">
    <source>
        <dbReference type="Ensembl" id="ENSSTUP00000096385.1"/>
    </source>
</evidence>
<dbReference type="SMART" id="SM00653">
    <property type="entry name" value="eIF2B_5"/>
    <property type="match status" value="1"/>
</dbReference>
<name>A0A674DKG2_SALTR</name>
<dbReference type="GO" id="GO:0005850">
    <property type="term" value="C:eukaryotic translation initiation factor 2 complex"/>
    <property type="evidence" value="ECO:0007669"/>
    <property type="project" value="TreeGrafter"/>
</dbReference>
<keyword evidence="9" id="KW-1185">Reference proteome</keyword>
<accession>A0A674DKG2</accession>
<dbReference type="OrthoDB" id="10255414at2759"/>
<dbReference type="PANTHER" id="PTHR23001">
    <property type="entry name" value="EUKARYOTIC TRANSLATION INITIATION FACTOR"/>
    <property type="match status" value="1"/>
</dbReference>
<dbReference type="SUPFAM" id="SSF75689">
    <property type="entry name" value="Zinc-binding domain of translation initiation factor 2 beta"/>
    <property type="match status" value="1"/>
</dbReference>
<dbReference type="InterPro" id="IPR045196">
    <property type="entry name" value="IF2/IF5"/>
</dbReference>
<dbReference type="OMA" id="ITHHRAK"/>
<dbReference type="Pfam" id="PF01873">
    <property type="entry name" value="eIF-5_eIF-2B"/>
    <property type="match status" value="1"/>
</dbReference>
<feature type="region of interest" description="Disordered" evidence="6">
    <location>
        <begin position="1"/>
        <end position="103"/>
    </location>
</feature>
<reference evidence="8" key="2">
    <citation type="submission" date="2025-09" db="UniProtKB">
        <authorList>
            <consortium name="Ensembl"/>
        </authorList>
    </citation>
    <scope>IDENTIFICATION</scope>
</reference>
<dbReference type="SUPFAM" id="SSF100966">
    <property type="entry name" value="Translation initiation factor 2 beta, aIF2beta, N-terminal domain"/>
    <property type="match status" value="1"/>
</dbReference>
<keyword evidence="2" id="KW-0396">Initiation factor</keyword>
<dbReference type="Proteomes" id="UP000472277">
    <property type="component" value="Chromosome 16"/>
</dbReference>
<feature type="compositionally biased region" description="Acidic residues" evidence="6">
    <location>
        <begin position="26"/>
        <end position="35"/>
    </location>
</feature>
<protein>
    <recommendedName>
        <fullName evidence="4">Eukaryotic translation initiation factor 2 subunit 2</fullName>
    </recommendedName>
    <alternativeName>
        <fullName evidence="5">Eukaryotic translation initiation factor 2 subunit beta</fullName>
    </alternativeName>
</protein>
<dbReference type="InParanoid" id="A0A674DKG2"/>
<dbReference type="InterPro" id="IPR016189">
    <property type="entry name" value="Transl_init_fac_IF2/IF5_N"/>
</dbReference>
<dbReference type="GO" id="GO:0031369">
    <property type="term" value="F:translation initiation factor binding"/>
    <property type="evidence" value="ECO:0007669"/>
    <property type="project" value="TreeGrafter"/>
</dbReference>
<proteinExistence type="inferred from homology"/>
<feature type="region of interest" description="Disordered" evidence="6">
    <location>
        <begin position="148"/>
        <end position="168"/>
    </location>
</feature>
<dbReference type="GO" id="GO:0001731">
    <property type="term" value="P:formation of translation preinitiation complex"/>
    <property type="evidence" value="ECO:0007669"/>
    <property type="project" value="TreeGrafter"/>
</dbReference>
<feature type="domain" description="Translation initiation factor IF2/IF5" evidence="7">
    <location>
        <begin position="208"/>
        <end position="317"/>
    </location>
</feature>
<organism evidence="8 9">
    <name type="scientific">Salmo trutta</name>
    <name type="common">Brown trout</name>
    <dbReference type="NCBI Taxonomy" id="8032"/>
    <lineage>
        <taxon>Eukaryota</taxon>
        <taxon>Metazoa</taxon>
        <taxon>Chordata</taxon>
        <taxon>Craniata</taxon>
        <taxon>Vertebrata</taxon>
        <taxon>Euteleostomi</taxon>
        <taxon>Actinopterygii</taxon>
        <taxon>Neopterygii</taxon>
        <taxon>Teleostei</taxon>
        <taxon>Protacanthopterygii</taxon>
        <taxon>Salmoniformes</taxon>
        <taxon>Salmonidae</taxon>
        <taxon>Salmoninae</taxon>
        <taxon>Salmo</taxon>
    </lineage>
</organism>
<feature type="compositionally biased region" description="Basic residues" evidence="6">
    <location>
        <begin position="14"/>
        <end position="23"/>
    </location>
</feature>
<evidence type="ECO:0000313" key="9">
    <source>
        <dbReference type="Proteomes" id="UP000472277"/>
    </source>
</evidence>
<dbReference type="InterPro" id="IPR016190">
    <property type="entry name" value="Transl_init_fac_IF2/IF5_Zn-bd"/>
</dbReference>
<dbReference type="AlphaFoldDB" id="A0A674DKG2"/>